<dbReference type="RefSeq" id="WP_022867027.1">
    <property type="nucleotide sequence ID" value="NZ_CP126967.1"/>
</dbReference>
<evidence type="ECO:0000313" key="2">
    <source>
        <dbReference type="EMBL" id="MDY5155519.1"/>
    </source>
</evidence>
<dbReference type="InterPro" id="IPR025202">
    <property type="entry name" value="PLD-like_dom"/>
</dbReference>
<dbReference type="Gene3D" id="3.30.870.10">
    <property type="entry name" value="Endonuclease Chain A"/>
    <property type="match status" value="2"/>
</dbReference>
<dbReference type="SUPFAM" id="SSF56024">
    <property type="entry name" value="Phospholipase D/nuclease"/>
    <property type="match status" value="2"/>
</dbReference>
<dbReference type="Proteomes" id="UP001281731">
    <property type="component" value="Unassembled WGS sequence"/>
</dbReference>
<proteinExistence type="predicted"/>
<dbReference type="PANTHER" id="PTHR21248">
    <property type="entry name" value="CARDIOLIPIN SYNTHASE"/>
    <property type="match status" value="1"/>
</dbReference>
<dbReference type="CDD" id="cd09110">
    <property type="entry name" value="PLDc_CLS_1"/>
    <property type="match status" value="1"/>
</dbReference>
<dbReference type="PROSITE" id="PS50035">
    <property type="entry name" value="PLD"/>
    <property type="match status" value="2"/>
</dbReference>
<evidence type="ECO:0000259" key="1">
    <source>
        <dbReference type="PROSITE" id="PS50035"/>
    </source>
</evidence>
<dbReference type="InterPro" id="IPR001736">
    <property type="entry name" value="PLipase_D/transphosphatidylase"/>
</dbReference>
<reference evidence="2" key="1">
    <citation type="submission" date="2023-10" db="EMBL/GenBank/DDBJ databases">
        <title>Whole Genome based description of the genera Actinobaculum and Actinotignum reveals a complex phylogenetic relationship within the species included in the genus Actinotignum.</title>
        <authorList>
            <person name="Jensen C.S."/>
            <person name="Dargis R."/>
            <person name="Kemp M."/>
            <person name="Christensen J.J."/>
        </authorList>
    </citation>
    <scope>NUCLEOTIDE SEQUENCE</scope>
    <source>
        <strain evidence="2">SLA_B511</strain>
    </source>
</reference>
<name>A0AAW9HX97_9ACTO</name>
<dbReference type="PANTHER" id="PTHR21248:SF22">
    <property type="entry name" value="PHOSPHOLIPASE D"/>
    <property type="match status" value="1"/>
</dbReference>
<gene>
    <name evidence="2" type="ORF">R6G80_07275</name>
</gene>
<feature type="domain" description="PLD phosphodiesterase" evidence="1">
    <location>
        <begin position="172"/>
        <end position="199"/>
    </location>
</feature>
<evidence type="ECO:0000313" key="3">
    <source>
        <dbReference type="Proteomes" id="UP001281731"/>
    </source>
</evidence>
<dbReference type="GO" id="GO:0030572">
    <property type="term" value="F:phosphatidyltransferase activity"/>
    <property type="evidence" value="ECO:0007669"/>
    <property type="project" value="UniProtKB-ARBA"/>
</dbReference>
<sequence length="427" mass="49614">MGWWKKKLRARAKKRAWTKKRIAKWLAVGTSLVPVGAALSVIAIDEMRKRRTPTIDSYPHLPPQDVELNSDSTTIYTGAESLYKAMLEDIRSAKDYIYFEWFIMKADDVGQTFRDALFEAAARGVQVHVLIDTWGNLLNQPISFRHPQPQPNLHWMNFPLVRTGIFTGRTRDKGRDHRKVLVVDGKIGYVGGYNIGRLYIHEWRDTHIRLEGPSAWELDTAFVDMWNNYRKKNHPVLHRNTQYNWDSAVRAVTNAPSQNVYPIASLYMDALGRASKRAWITMGYFIPEEPMMMALTNAAERGVDVRILIPEYSNHIYTDWVARTHYERLLRSGVRIFLYQNAMIHAKTMTMDGQWSTVGTANIDRLSLRGNFEINMSIYHRGFADVMDKIFEFDLKNSRELDLEEWKQRGRLARFTETVLQPFAPLL</sequence>
<dbReference type="CDD" id="cd09112">
    <property type="entry name" value="PLDc_CLS_2"/>
    <property type="match status" value="1"/>
</dbReference>
<organism evidence="2 3">
    <name type="scientific">Actinotignum urinale</name>
    <dbReference type="NCBI Taxonomy" id="190146"/>
    <lineage>
        <taxon>Bacteria</taxon>
        <taxon>Bacillati</taxon>
        <taxon>Actinomycetota</taxon>
        <taxon>Actinomycetes</taxon>
        <taxon>Actinomycetales</taxon>
        <taxon>Actinomycetaceae</taxon>
        <taxon>Actinotignum</taxon>
    </lineage>
</organism>
<feature type="domain" description="PLD phosphodiesterase" evidence="1">
    <location>
        <begin position="340"/>
        <end position="367"/>
    </location>
</feature>
<protein>
    <submittedName>
        <fullName evidence="2">Phospholipase D-like domain-containing protein</fullName>
    </submittedName>
</protein>
<comment type="caution">
    <text evidence="2">The sequence shown here is derived from an EMBL/GenBank/DDBJ whole genome shotgun (WGS) entry which is preliminary data.</text>
</comment>
<dbReference type="EMBL" id="JAWNGC010000010">
    <property type="protein sequence ID" value="MDY5155519.1"/>
    <property type="molecule type" value="Genomic_DNA"/>
</dbReference>
<accession>A0AAW9HX97</accession>
<dbReference type="SMART" id="SM00155">
    <property type="entry name" value="PLDc"/>
    <property type="match status" value="2"/>
</dbReference>
<dbReference type="Pfam" id="PF13091">
    <property type="entry name" value="PLDc_2"/>
    <property type="match status" value="2"/>
</dbReference>
<dbReference type="GO" id="GO:0032049">
    <property type="term" value="P:cardiolipin biosynthetic process"/>
    <property type="evidence" value="ECO:0007669"/>
    <property type="project" value="UniProtKB-ARBA"/>
</dbReference>
<dbReference type="AlphaFoldDB" id="A0AAW9HX97"/>